<dbReference type="Proteomes" id="UP000663879">
    <property type="component" value="Unassembled WGS sequence"/>
</dbReference>
<dbReference type="EMBL" id="CAJNOC010000008">
    <property type="protein sequence ID" value="CAF0704732.1"/>
    <property type="molecule type" value="Genomic_DNA"/>
</dbReference>
<proteinExistence type="inferred from homology"/>
<dbReference type="AlphaFoldDB" id="A0A813M2K2"/>
<evidence type="ECO:0000256" key="4">
    <source>
        <dbReference type="ARBA" id="ARBA00048460"/>
    </source>
</evidence>
<evidence type="ECO:0000256" key="3">
    <source>
        <dbReference type="ARBA" id="ARBA00022679"/>
    </source>
</evidence>
<evidence type="ECO:0000313" key="8">
    <source>
        <dbReference type="Proteomes" id="UP000663879"/>
    </source>
</evidence>
<comment type="function">
    <text evidence="5">Catalyzes the O-sulfation of tyrosine residues within acidic motifs of polypeptides, using 3'-phosphoadenylyl sulfate (PAPS) as cosubstrate.</text>
</comment>
<evidence type="ECO:0000256" key="2">
    <source>
        <dbReference type="ARBA" id="ARBA00013262"/>
    </source>
</evidence>
<dbReference type="PANTHER" id="PTHR12788">
    <property type="entry name" value="PROTEIN-TYROSINE SULFOTRANSFERASE 2"/>
    <property type="match status" value="1"/>
</dbReference>
<evidence type="ECO:0000313" key="7">
    <source>
        <dbReference type="EMBL" id="CAF0704732.1"/>
    </source>
</evidence>
<reference evidence="7" key="1">
    <citation type="submission" date="2021-02" db="EMBL/GenBank/DDBJ databases">
        <authorList>
            <person name="Nowell W R."/>
        </authorList>
    </citation>
    <scope>NUCLEOTIDE SEQUENCE</scope>
    <source>
        <strain evidence="7">Ploen Becks lab</strain>
    </source>
</reference>
<dbReference type="Pfam" id="PF13469">
    <property type="entry name" value="Sulfotransfer_3"/>
    <property type="match status" value="1"/>
</dbReference>
<comment type="catalytic activity">
    <reaction evidence="4 5">
        <text>L-tyrosyl-[protein] + 3'-phosphoadenylyl sulfate = O-sulfo-L-tyrosine-[protein] + adenosine 3',5'-bisphosphate + H(+)</text>
        <dbReference type="Rhea" id="RHEA:16801"/>
        <dbReference type="Rhea" id="RHEA-COMP:10136"/>
        <dbReference type="Rhea" id="RHEA-COMP:11688"/>
        <dbReference type="ChEBI" id="CHEBI:15378"/>
        <dbReference type="ChEBI" id="CHEBI:46858"/>
        <dbReference type="ChEBI" id="CHEBI:58339"/>
        <dbReference type="ChEBI" id="CHEBI:58343"/>
        <dbReference type="ChEBI" id="CHEBI:65286"/>
        <dbReference type="EC" id="2.8.2.20"/>
    </reaction>
</comment>
<dbReference type="SUPFAM" id="SSF52540">
    <property type="entry name" value="P-loop containing nucleoside triphosphate hydrolases"/>
    <property type="match status" value="1"/>
</dbReference>
<comment type="caution">
    <text evidence="7">The sequence shown here is derived from an EMBL/GenBank/DDBJ whole genome shotgun (WGS) entry which is preliminary data.</text>
</comment>
<dbReference type="InterPro" id="IPR026634">
    <property type="entry name" value="TPST-like"/>
</dbReference>
<comment type="similarity">
    <text evidence="1 5">Belongs to the protein sulfotransferase family.</text>
</comment>
<evidence type="ECO:0000256" key="6">
    <source>
        <dbReference type="SAM" id="SignalP"/>
    </source>
</evidence>
<dbReference type="GO" id="GO:0005794">
    <property type="term" value="C:Golgi apparatus"/>
    <property type="evidence" value="ECO:0007669"/>
    <property type="project" value="UniProtKB-ARBA"/>
</dbReference>
<feature type="signal peptide" evidence="6">
    <location>
        <begin position="1"/>
        <end position="22"/>
    </location>
</feature>
<evidence type="ECO:0000256" key="1">
    <source>
        <dbReference type="ARBA" id="ARBA00009988"/>
    </source>
</evidence>
<keyword evidence="3 5" id="KW-0808">Transferase</keyword>
<dbReference type="PANTHER" id="PTHR12788:SF10">
    <property type="entry name" value="PROTEIN-TYROSINE SULFOTRANSFERASE"/>
    <property type="match status" value="1"/>
</dbReference>
<accession>A0A813M2K2</accession>
<gene>
    <name evidence="7" type="ORF">OXX778_LOCUS191</name>
</gene>
<dbReference type="OrthoDB" id="545675at2759"/>
<keyword evidence="8" id="KW-1185">Reference proteome</keyword>
<dbReference type="EC" id="2.8.2.20" evidence="2 5"/>
<protein>
    <recommendedName>
        <fullName evidence="2 5">Protein-tyrosine sulfotransferase</fullName>
        <ecNumber evidence="2 5">2.8.2.20</ecNumber>
    </recommendedName>
</protein>
<keyword evidence="6" id="KW-0732">Signal</keyword>
<evidence type="ECO:0000256" key="5">
    <source>
        <dbReference type="RuleBase" id="RU365018"/>
    </source>
</evidence>
<dbReference type="Gene3D" id="3.40.50.300">
    <property type="entry name" value="P-loop containing nucleotide triphosphate hydrolases"/>
    <property type="match status" value="1"/>
</dbReference>
<name>A0A813M2K2_9BILA</name>
<dbReference type="GO" id="GO:0008476">
    <property type="term" value="F:protein-tyrosine sulfotransferase activity"/>
    <property type="evidence" value="ECO:0007669"/>
    <property type="project" value="UniProtKB-EC"/>
</dbReference>
<organism evidence="7 8">
    <name type="scientific">Brachionus calyciflorus</name>
    <dbReference type="NCBI Taxonomy" id="104777"/>
    <lineage>
        <taxon>Eukaryota</taxon>
        <taxon>Metazoa</taxon>
        <taxon>Spiralia</taxon>
        <taxon>Gnathifera</taxon>
        <taxon>Rotifera</taxon>
        <taxon>Eurotatoria</taxon>
        <taxon>Monogononta</taxon>
        <taxon>Pseudotrocha</taxon>
        <taxon>Ploima</taxon>
        <taxon>Brachionidae</taxon>
        <taxon>Brachionus</taxon>
    </lineage>
</organism>
<feature type="chain" id="PRO_5032457425" description="Protein-tyrosine sulfotransferase" evidence="6">
    <location>
        <begin position="23"/>
        <end position="310"/>
    </location>
</feature>
<sequence>MFFQKSFFKAFLIILLCDSILYFNIKESEKRGHDEIKHEKLDLSENKNDLDEIFQEPLIFIGGYVSSGTSLMRSILDVHPDVKCGPEIKIPNMFAQVEKLRENEIIKNATESAGLDDTILKRALGLYSYYIFLNNVDNAKRLCSKEPFNLNYIEFFKSVFPKSKFILIVRDGREAAFSVIKRWYGEKYEFENFLKFLSEWESWYEISYPQCVRTGRDYCKIVRYENLVRNPRETIKEIAHFLDLEWTDKFLKHYEFLDKDIKVSKNEPSLYGLKNEINTKSLGNWIGNIKNYDEKKIREKIKMLEFFGYL</sequence>
<dbReference type="InterPro" id="IPR027417">
    <property type="entry name" value="P-loop_NTPase"/>
</dbReference>